<dbReference type="EMBL" id="FUYM01000011">
    <property type="protein sequence ID" value="SKC00828.1"/>
    <property type="molecule type" value="Genomic_DNA"/>
</dbReference>
<dbReference type="PANTHER" id="PTHR12110">
    <property type="entry name" value="HYDROXYPYRUVATE ISOMERASE"/>
    <property type="match status" value="1"/>
</dbReference>
<dbReference type="Gene3D" id="3.20.20.150">
    <property type="entry name" value="Divalent-metal-dependent TIM barrel enzymes"/>
    <property type="match status" value="1"/>
</dbReference>
<evidence type="ECO:0000313" key="2">
    <source>
        <dbReference type="EMBL" id="SKC00828.1"/>
    </source>
</evidence>
<dbReference type="AlphaFoldDB" id="A0A1T5FXB0"/>
<dbReference type="SUPFAM" id="SSF51658">
    <property type="entry name" value="Xylose isomerase-like"/>
    <property type="match status" value="1"/>
</dbReference>
<proteinExistence type="predicted"/>
<feature type="domain" description="Xylose isomerase-like TIM barrel" evidence="1">
    <location>
        <begin position="30"/>
        <end position="263"/>
    </location>
</feature>
<dbReference type="InterPro" id="IPR036237">
    <property type="entry name" value="Xyl_isomerase-like_sf"/>
</dbReference>
<dbReference type="InterPro" id="IPR050312">
    <property type="entry name" value="IolE/XylAMocC-like"/>
</dbReference>
<dbReference type="Proteomes" id="UP000189818">
    <property type="component" value="Unassembled WGS sequence"/>
</dbReference>
<accession>A0A1T5FXB0</accession>
<keyword evidence="3" id="KW-1185">Reference proteome</keyword>
<dbReference type="PANTHER" id="PTHR12110:SF48">
    <property type="entry name" value="BLL3656 PROTEIN"/>
    <property type="match status" value="1"/>
</dbReference>
<dbReference type="STRING" id="439228.SAMN06295920_11125"/>
<keyword evidence="2" id="KW-0413">Isomerase</keyword>
<evidence type="ECO:0000259" key="1">
    <source>
        <dbReference type="Pfam" id="PF01261"/>
    </source>
</evidence>
<dbReference type="OrthoDB" id="7507692at2"/>
<dbReference type="Pfam" id="PF01261">
    <property type="entry name" value="AP_endonuc_2"/>
    <property type="match status" value="1"/>
</dbReference>
<organism evidence="2 3">
    <name type="scientific">Rhizorhabdus histidinilytica</name>
    <dbReference type="NCBI Taxonomy" id="439228"/>
    <lineage>
        <taxon>Bacteria</taxon>
        <taxon>Pseudomonadati</taxon>
        <taxon>Pseudomonadota</taxon>
        <taxon>Alphaproteobacteria</taxon>
        <taxon>Sphingomonadales</taxon>
        <taxon>Sphingomonadaceae</taxon>
        <taxon>Rhizorhabdus</taxon>
    </lineage>
</organism>
<dbReference type="InterPro" id="IPR013022">
    <property type="entry name" value="Xyl_isomerase-like_TIM-brl"/>
</dbReference>
<reference evidence="3" key="1">
    <citation type="submission" date="2017-02" db="EMBL/GenBank/DDBJ databases">
        <authorList>
            <person name="Varghese N."/>
            <person name="Submissions S."/>
        </authorList>
    </citation>
    <scope>NUCLEOTIDE SEQUENCE [LARGE SCALE GENOMIC DNA]</scope>
    <source>
        <strain evidence="3">UM2</strain>
    </source>
</reference>
<sequence length="279" mass="29329">MNDFLLAPATLSLHHLTALDASPTELAAIAGRLGCDHVCLFTHVPEAIARLFPCVGEADVPELSAALEQAGVTLCNLEVFPLDADPDWAGFERALAVGQALGATRATVHIHDLDDHAGAAALARFCDLAAGFGIVAGLEFNGFSAVRTLPQAAAIVQAANRPGASLVCDMLHLVRNGGGPADITAARDRIGYLQICDGPRERARDEAWHEAIRERGLPGTGDFPLAAALAALRPGTIVDVEVPQHAARKAGIPPFERARRAVEAARTLIANHMPHEAAR</sequence>
<dbReference type="RefSeq" id="WP_079650041.1">
    <property type="nucleotide sequence ID" value="NZ_JBHRVT010000003.1"/>
</dbReference>
<protein>
    <submittedName>
        <fullName evidence="2">Sugar phosphate isomerase/epimerase</fullName>
    </submittedName>
</protein>
<dbReference type="GO" id="GO:0016853">
    <property type="term" value="F:isomerase activity"/>
    <property type="evidence" value="ECO:0007669"/>
    <property type="project" value="UniProtKB-KW"/>
</dbReference>
<evidence type="ECO:0000313" key="3">
    <source>
        <dbReference type="Proteomes" id="UP000189818"/>
    </source>
</evidence>
<gene>
    <name evidence="2" type="ORF">SAMN06295920_11125</name>
</gene>
<name>A0A1T5FXB0_9SPHN</name>